<feature type="non-terminal residue" evidence="1">
    <location>
        <position position="1"/>
    </location>
</feature>
<reference evidence="1" key="1">
    <citation type="submission" date="2021-02" db="EMBL/GenBank/DDBJ databases">
        <authorList>
            <person name="Nowell W R."/>
        </authorList>
    </citation>
    <scope>NUCLEOTIDE SEQUENCE</scope>
</reference>
<evidence type="ECO:0000313" key="1">
    <source>
        <dbReference type="EMBL" id="CAF4270391.1"/>
    </source>
</evidence>
<sequence>VFAALINATRYEDSDVRWLACEALGKLGEKAATYEVIAALMNATRDADSYGRREACQALRR</sequence>
<gene>
    <name evidence="1" type="ORF">SMN809_LOCUS24808</name>
</gene>
<dbReference type="Gene3D" id="1.25.10.10">
    <property type="entry name" value="Leucine-rich Repeat Variant"/>
    <property type="match status" value="1"/>
</dbReference>
<dbReference type="InterPro" id="IPR011989">
    <property type="entry name" value="ARM-like"/>
</dbReference>
<dbReference type="AlphaFoldDB" id="A0A8S2TB92"/>
<dbReference type="Pfam" id="PF13646">
    <property type="entry name" value="HEAT_2"/>
    <property type="match status" value="1"/>
</dbReference>
<dbReference type="EMBL" id="CAJOBI010030535">
    <property type="protein sequence ID" value="CAF4270391.1"/>
    <property type="molecule type" value="Genomic_DNA"/>
</dbReference>
<organism evidence="1 2">
    <name type="scientific">Rotaria magnacalcarata</name>
    <dbReference type="NCBI Taxonomy" id="392030"/>
    <lineage>
        <taxon>Eukaryota</taxon>
        <taxon>Metazoa</taxon>
        <taxon>Spiralia</taxon>
        <taxon>Gnathifera</taxon>
        <taxon>Rotifera</taxon>
        <taxon>Eurotatoria</taxon>
        <taxon>Bdelloidea</taxon>
        <taxon>Philodinida</taxon>
        <taxon>Philodinidae</taxon>
        <taxon>Rotaria</taxon>
    </lineage>
</organism>
<evidence type="ECO:0008006" key="3">
    <source>
        <dbReference type="Google" id="ProtNLM"/>
    </source>
</evidence>
<comment type="caution">
    <text evidence="1">The sequence shown here is derived from an EMBL/GenBank/DDBJ whole genome shotgun (WGS) entry which is preliminary data.</text>
</comment>
<evidence type="ECO:0000313" key="2">
    <source>
        <dbReference type="Proteomes" id="UP000676336"/>
    </source>
</evidence>
<protein>
    <recommendedName>
        <fullName evidence="3">HEAT repeat domain-containing protein</fullName>
    </recommendedName>
</protein>
<dbReference type="Proteomes" id="UP000676336">
    <property type="component" value="Unassembled WGS sequence"/>
</dbReference>
<accession>A0A8S2TB92</accession>
<dbReference type="InterPro" id="IPR016024">
    <property type="entry name" value="ARM-type_fold"/>
</dbReference>
<dbReference type="SUPFAM" id="SSF48371">
    <property type="entry name" value="ARM repeat"/>
    <property type="match status" value="1"/>
</dbReference>
<proteinExistence type="predicted"/>
<name>A0A8S2TB92_9BILA</name>